<reference evidence="2" key="2">
    <citation type="submission" date="2015-01" db="EMBL/GenBank/DDBJ databases">
        <title>Evolutionary Origins and Diversification of the Mycorrhizal Mutualists.</title>
        <authorList>
            <consortium name="DOE Joint Genome Institute"/>
            <consortium name="Mycorrhizal Genomics Consortium"/>
            <person name="Kohler A."/>
            <person name="Kuo A."/>
            <person name="Nagy L.G."/>
            <person name="Floudas D."/>
            <person name="Copeland A."/>
            <person name="Barry K.W."/>
            <person name="Cichocki N."/>
            <person name="Veneault-Fourrey C."/>
            <person name="LaButti K."/>
            <person name="Lindquist E.A."/>
            <person name="Lipzen A."/>
            <person name="Lundell T."/>
            <person name="Morin E."/>
            <person name="Murat C."/>
            <person name="Riley R."/>
            <person name="Ohm R."/>
            <person name="Sun H."/>
            <person name="Tunlid A."/>
            <person name="Henrissat B."/>
            <person name="Grigoriev I.V."/>
            <person name="Hibbett D.S."/>
            <person name="Martin F."/>
        </authorList>
    </citation>
    <scope>NUCLEOTIDE SEQUENCE [LARGE SCALE GENOMIC DNA]</scope>
    <source>
        <strain evidence="2">Foug A</strain>
    </source>
</reference>
<organism evidence="1 2">
    <name type="scientific">Scleroderma citrinum Foug A</name>
    <dbReference type="NCBI Taxonomy" id="1036808"/>
    <lineage>
        <taxon>Eukaryota</taxon>
        <taxon>Fungi</taxon>
        <taxon>Dikarya</taxon>
        <taxon>Basidiomycota</taxon>
        <taxon>Agaricomycotina</taxon>
        <taxon>Agaricomycetes</taxon>
        <taxon>Agaricomycetidae</taxon>
        <taxon>Boletales</taxon>
        <taxon>Sclerodermatineae</taxon>
        <taxon>Sclerodermataceae</taxon>
        <taxon>Scleroderma</taxon>
    </lineage>
</organism>
<evidence type="ECO:0000313" key="2">
    <source>
        <dbReference type="Proteomes" id="UP000053989"/>
    </source>
</evidence>
<protein>
    <submittedName>
        <fullName evidence="1">Uncharacterized protein</fullName>
    </submittedName>
</protein>
<proteinExistence type="predicted"/>
<dbReference type="HOGENOM" id="CLU_2185503_0_0_1"/>
<reference evidence="1 2" key="1">
    <citation type="submission" date="2014-04" db="EMBL/GenBank/DDBJ databases">
        <authorList>
            <consortium name="DOE Joint Genome Institute"/>
            <person name="Kuo A."/>
            <person name="Kohler A."/>
            <person name="Nagy L.G."/>
            <person name="Floudas D."/>
            <person name="Copeland A."/>
            <person name="Barry K.W."/>
            <person name="Cichocki N."/>
            <person name="Veneault-Fourrey C."/>
            <person name="LaButti K."/>
            <person name="Lindquist E.A."/>
            <person name="Lipzen A."/>
            <person name="Lundell T."/>
            <person name="Morin E."/>
            <person name="Murat C."/>
            <person name="Sun H."/>
            <person name="Tunlid A."/>
            <person name="Henrissat B."/>
            <person name="Grigoriev I.V."/>
            <person name="Hibbett D.S."/>
            <person name="Martin F."/>
            <person name="Nordberg H.P."/>
            <person name="Cantor M.N."/>
            <person name="Hua S.X."/>
        </authorList>
    </citation>
    <scope>NUCLEOTIDE SEQUENCE [LARGE SCALE GENOMIC DNA]</scope>
    <source>
        <strain evidence="1 2">Foug A</strain>
    </source>
</reference>
<dbReference type="EMBL" id="KN822038">
    <property type="protein sequence ID" value="KIM63064.1"/>
    <property type="molecule type" value="Genomic_DNA"/>
</dbReference>
<evidence type="ECO:0000313" key="1">
    <source>
        <dbReference type="EMBL" id="KIM63064.1"/>
    </source>
</evidence>
<gene>
    <name evidence="1" type="ORF">SCLCIDRAFT_774413</name>
</gene>
<sequence>MIANQSHRSEWNEIYTMQTSYKYQKLIQCLRLLMTGQVQVGRKSASCTSCESYWIPNSRLPGEGFVQNCECRSKVSVYSNPGSAHSPTMSHGLCDVANRVHRVSMDVLR</sequence>
<name>A0A0C3E3K9_9AGAM</name>
<dbReference type="AlphaFoldDB" id="A0A0C3E3K9"/>
<accession>A0A0C3E3K9</accession>
<dbReference type="Proteomes" id="UP000053989">
    <property type="component" value="Unassembled WGS sequence"/>
</dbReference>
<dbReference type="InParanoid" id="A0A0C3E3K9"/>
<keyword evidence="2" id="KW-1185">Reference proteome</keyword>